<sequence length="441" mass="48594">MKTTLPSALGRVLLNRRRLLQGGVAAGAALALGGPMGRAMAQDKVNLTVWAWTPKTQDMANLFMQKYPHISVTVENVGQGAPHYVKLRNAVTAGTGLPDVALIEFNSISSFKALNALADLGPHIDPAIAEKFIDWTWTSVTEGDKVYGLPWNTGPMALLYRADIFEQYGLTVPETWDDYAEQAIKLAQAAPGKYLADFAVDSGWTAAVLWQAGWRPFKTEGTNIQIRINDEIAKSWANYWQRLIDAKAVDTKPGWTTEWFAALDDGTYSSWVTAAWAPVLMEQSMTKSFGKWRAAPMPQWQPGGKVASNWGGTVFSAFSTSPQLKEAAEFATFMSTDPEAARFWLTDVFLFPVLDELIEDETLMGHPYEFYGGQAVNTIFAEAEAQVDPSFEFAPFQDYVNSQIEDNFAMAVAGNGTLADAFDRVQDAVVIYARDQGYTVT</sequence>
<protein>
    <recommendedName>
        <fullName evidence="3">Sugar ABC transporter substrate-binding protein</fullName>
    </recommendedName>
</protein>
<reference evidence="1 2" key="1">
    <citation type="submission" date="2014-08" db="EMBL/GenBank/DDBJ databases">
        <authorList>
            <person name="Hassan Y.I."/>
            <person name="Lepp D."/>
            <person name="Zhou T."/>
        </authorList>
    </citation>
    <scope>NUCLEOTIDE SEQUENCE [LARGE SCALE GENOMIC DNA]</scope>
    <source>
        <strain evidence="1 2">IFO13584</strain>
    </source>
</reference>
<comment type="caution">
    <text evidence="1">The sequence shown here is derived from an EMBL/GenBank/DDBJ whole genome shotgun (WGS) entry which is preliminary data.</text>
</comment>
<evidence type="ECO:0000313" key="2">
    <source>
        <dbReference type="Proteomes" id="UP000028981"/>
    </source>
</evidence>
<dbReference type="PANTHER" id="PTHR43649:SF14">
    <property type="entry name" value="BLR3389 PROTEIN"/>
    <property type="match status" value="1"/>
</dbReference>
<dbReference type="STRING" id="46914.JP75_07420"/>
<name>A0A087M3D4_9HYPH</name>
<dbReference type="InterPro" id="IPR050490">
    <property type="entry name" value="Bact_solute-bd_prot1"/>
</dbReference>
<organism evidence="1 2">
    <name type="scientific">Devosia riboflavina</name>
    <dbReference type="NCBI Taxonomy" id="46914"/>
    <lineage>
        <taxon>Bacteria</taxon>
        <taxon>Pseudomonadati</taxon>
        <taxon>Pseudomonadota</taxon>
        <taxon>Alphaproteobacteria</taxon>
        <taxon>Hyphomicrobiales</taxon>
        <taxon>Devosiaceae</taxon>
        <taxon>Devosia</taxon>
    </lineage>
</organism>
<dbReference type="PANTHER" id="PTHR43649">
    <property type="entry name" value="ARABINOSE-BINDING PROTEIN-RELATED"/>
    <property type="match status" value="1"/>
</dbReference>
<gene>
    <name evidence="1" type="ORF">JP75_07420</name>
</gene>
<proteinExistence type="predicted"/>
<dbReference type="SUPFAM" id="SSF53850">
    <property type="entry name" value="Periplasmic binding protein-like II"/>
    <property type="match status" value="1"/>
</dbReference>
<dbReference type="EMBL" id="JQGC01000006">
    <property type="protein sequence ID" value="KFL31387.1"/>
    <property type="molecule type" value="Genomic_DNA"/>
</dbReference>
<dbReference type="PROSITE" id="PS51318">
    <property type="entry name" value="TAT"/>
    <property type="match status" value="1"/>
</dbReference>
<evidence type="ECO:0000313" key="1">
    <source>
        <dbReference type="EMBL" id="KFL31387.1"/>
    </source>
</evidence>
<evidence type="ECO:0008006" key="3">
    <source>
        <dbReference type="Google" id="ProtNLM"/>
    </source>
</evidence>
<dbReference type="InterPro" id="IPR006311">
    <property type="entry name" value="TAT_signal"/>
</dbReference>
<dbReference type="Gene3D" id="3.40.190.10">
    <property type="entry name" value="Periplasmic binding protein-like II"/>
    <property type="match status" value="3"/>
</dbReference>
<accession>A0A087M3D4</accession>
<dbReference type="Proteomes" id="UP000028981">
    <property type="component" value="Unassembled WGS sequence"/>
</dbReference>
<keyword evidence="2" id="KW-1185">Reference proteome</keyword>
<dbReference type="AlphaFoldDB" id="A0A087M3D4"/>